<dbReference type="GO" id="GO:0006334">
    <property type="term" value="P:nucleosome assembly"/>
    <property type="evidence" value="ECO:0007669"/>
    <property type="project" value="TreeGrafter"/>
</dbReference>
<accession>A0A0P1KNX6</accession>
<dbReference type="InterPro" id="IPR021644">
    <property type="entry name" value="CAF-1_p150_acidic"/>
</dbReference>
<dbReference type="Proteomes" id="UP000236544">
    <property type="component" value="Unassembled WGS sequence"/>
</dbReference>
<feature type="compositionally biased region" description="Polar residues" evidence="7">
    <location>
        <begin position="465"/>
        <end position="479"/>
    </location>
</feature>
<dbReference type="GO" id="GO:0005634">
    <property type="term" value="C:nucleus"/>
    <property type="evidence" value="ECO:0007669"/>
    <property type="project" value="UniProtKB-SubCell"/>
</dbReference>
<dbReference type="GO" id="GO:0006260">
    <property type="term" value="P:DNA replication"/>
    <property type="evidence" value="ECO:0007669"/>
    <property type="project" value="UniProtKB-KW"/>
</dbReference>
<feature type="compositionally biased region" description="Basic and acidic residues" evidence="7">
    <location>
        <begin position="81"/>
        <end position="203"/>
    </location>
</feature>
<proteinExistence type="predicted"/>
<evidence type="ECO:0000256" key="6">
    <source>
        <dbReference type="ARBA" id="ARBA00023242"/>
    </source>
</evidence>
<evidence type="ECO:0000256" key="2">
    <source>
        <dbReference type="ARBA" id="ARBA00022705"/>
    </source>
</evidence>
<evidence type="ECO:0000256" key="7">
    <source>
        <dbReference type="SAM" id="MobiDB-lite"/>
    </source>
</evidence>
<organism evidence="11 12">
    <name type="scientific">Lachancea quebecensis</name>
    <dbReference type="NCBI Taxonomy" id="1654605"/>
    <lineage>
        <taxon>Eukaryota</taxon>
        <taxon>Fungi</taxon>
        <taxon>Dikarya</taxon>
        <taxon>Ascomycota</taxon>
        <taxon>Saccharomycotina</taxon>
        <taxon>Saccharomycetes</taxon>
        <taxon>Saccharomycetales</taxon>
        <taxon>Saccharomycetaceae</taxon>
        <taxon>Lachancea</taxon>
    </lineage>
</organism>
<evidence type="ECO:0000259" key="8">
    <source>
        <dbReference type="Pfam" id="PF11600"/>
    </source>
</evidence>
<dbReference type="PANTHER" id="PTHR15272">
    <property type="entry name" value="CHROMATIN ASSEMBLY FACTOR 1 SUBUNIT A CAF-1 SUBUNIT A"/>
    <property type="match status" value="1"/>
</dbReference>
<dbReference type="GO" id="GO:0006281">
    <property type="term" value="P:DNA repair"/>
    <property type="evidence" value="ECO:0007669"/>
    <property type="project" value="UniProtKB-KW"/>
</dbReference>
<keyword evidence="2" id="KW-0235">DNA replication</keyword>
<evidence type="ECO:0000313" key="11">
    <source>
        <dbReference type="EMBL" id="CUS21181.1"/>
    </source>
</evidence>
<evidence type="ECO:0000256" key="4">
    <source>
        <dbReference type="ARBA" id="ARBA00023186"/>
    </source>
</evidence>
<keyword evidence="3" id="KW-0227">DNA damage</keyword>
<dbReference type="InterPro" id="IPR022043">
    <property type="entry name" value="CAF1A_DD"/>
</dbReference>
<dbReference type="AlphaFoldDB" id="A0A0P1KNX6"/>
<feature type="domain" description="Chromatin assembly factor 1 subunit Cac1-like C-terminal" evidence="10">
    <location>
        <begin position="509"/>
        <end position="564"/>
    </location>
</feature>
<feature type="compositionally biased region" description="Acidic residues" evidence="7">
    <location>
        <begin position="368"/>
        <end position="401"/>
    </location>
</feature>
<evidence type="ECO:0000256" key="1">
    <source>
        <dbReference type="ARBA" id="ARBA00004123"/>
    </source>
</evidence>
<evidence type="ECO:0000313" key="12">
    <source>
        <dbReference type="Proteomes" id="UP000236544"/>
    </source>
</evidence>
<feature type="domain" description="Chromatin assembly factor 1 p150 subunit acidic region" evidence="8">
    <location>
        <begin position="136"/>
        <end position="240"/>
    </location>
</feature>
<dbReference type="Pfam" id="PF11600">
    <property type="entry name" value="CAF1A_acidic"/>
    <property type="match status" value="1"/>
</dbReference>
<keyword evidence="12" id="KW-1185">Reference proteome</keyword>
<evidence type="ECO:0000259" key="10">
    <source>
        <dbReference type="Pfam" id="PF21796"/>
    </source>
</evidence>
<dbReference type="PANTHER" id="PTHR15272:SF0">
    <property type="entry name" value="CHROMATIN ASSEMBLY FACTOR 1 SUBUNIT A"/>
    <property type="match status" value="1"/>
</dbReference>
<feature type="compositionally biased region" description="Basic and acidic residues" evidence="7">
    <location>
        <begin position="38"/>
        <end position="49"/>
    </location>
</feature>
<feature type="region of interest" description="Disordered" evidence="7">
    <location>
        <begin position="1"/>
        <end position="203"/>
    </location>
</feature>
<keyword evidence="6" id="KW-0539">Nucleus</keyword>
<keyword evidence="5" id="KW-0234">DNA repair</keyword>
<dbReference type="InterPro" id="IPR048800">
    <property type="entry name" value="Cac1-like_C"/>
</dbReference>
<comment type="subcellular location">
    <subcellularLocation>
        <location evidence="1">Nucleus</location>
    </subcellularLocation>
</comment>
<dbReference type="Pfam" id="PF12253">
    <property type="entry name" value="CAF1A_dimeriz"/>
    <property type="match status" value="1"/>
</dbReference>
<reference evidence="12" key="1">
    <citation type="submission" date="2015-10" db="EMBL/GenBank/DDBJ databases">
        <authorList>
            <person name="Devillers H."/>
        </authorList>
    </citation>
    <scope>NUCLEOTIDE SEQUENCE [LARGE SCALE GENOMIC DNA]</scope>
</reference>
<feature type="region of interest" description="Disordered" evidence="7">
    <location>
        <begin position="368"/>
        <end position="417"/>
    </location>
</feature>
<sequence>MASIPSDSSLSDVGSPEMSTVTEQITSSEWLETLQDEQGSRESRERRQSDMPLTDESASPQRSSDMDSVHTPEATGSTSSEGRKAGEAKLSKEEAKRLREQLKQEQKLQKELKKEQERKDKELKKEQERREKEQKKLEEKKRKEEEKKERERKREEERRNRELKREQEKRERELRREEEKRKKQEEKLKLEEEKRKKEEAIEKSQTRIGSFFKKSNTHKNVVSTKTDFEKCFLPFYIKDGTIMGENFKSSPKELERFKAEIDIQMKLDSNADETLKWLESYRVPRGRPVMKTAVELIQMMTSKNKTNKELEQHLQQVPHKFIKFYENVRPPYIGTYSKYVDMPRDNPFTIELTGFDYDYDSDWDWVDEEEEEGGGVDDLEDGDEEEEDDEPEEGTDGEFEGFLDREDSQGPRDGKKFLGPLIPTIKLRSKLSELDEDDQLYFQMVAVEYLIQDQPFPVDPAHYPTASSKRSLAEASSPTKGPKDSSVDAGSSDARSKKPKTLVTEPMDLLRLFDEIHESTFSLGTITEILQKNLPHYSKDTIRNTIKEHTTRPATKAGGSRKWILKNLDHWEALKRSHGSFPAN</sequence>
<dbReference type="Pfam" id="PF21796">
    <property type="entry name" value="Cac1_C"/>
    <property type="match status" value="1"/>
</dbReference>
<evidence type="ECO:0000256" key="5">
    <source>
        <dbReference type="ARBA" id="ARBA00023204"/>
    </source>
</evidence>
<feature type="compositionally biased region" description="Basic and acidic residues" evidence="7">
    <location>
        <begin position="402"/>
        <end position="416"/>
    </location>
</feature>
<evidence type="ECO:0000259" key="9">
    <source>
        <dbReference type="Pfam" id="PF12253"/>
    </source>
</evidence>
<dbReference type="OrthoDB" id="79480at2759"/>
<feature type="region of interest" description="Disordered" evidence="7">
    <location>
        <begin position="461"/>
        <end position="500"/>
    </location>
</feature>
<dbReference type="GO" id="GO:0033186">
    <property type="term" value="C:CAF-1 complex"/>
    <property type="evidence" value="ECO:0007669"/>
    <property type="project" value="TreeGrafter"/>
</dbReference>
<gene>
    <name evidence="11" type="ORF">LAQU0_S02e07800g</name>
</gene>
<name>A0A0P1KNX6_9SACH</name>
<protein>
    <submittedName>
        <fullName evidence="11">LAQU0S02e07800g1_1</fullName>
    </submittedName>
</protein>
<dbReference type="EMBL" id="LN890542">
    <property type="protein sequence ID" value="CUS21181.1"/>
    <property type="molecule type" value="Genomic_DNA"/>
</dbReference>
<feature type="domain" description="Chromatin assembly factor 1 subunit A dimerization" evidence="9">
    <location>
        <begin position="320"/>
        <end position="391"/>
    </location>
</feature>
<evidence type="ECO:0000256" key="3">
    <source>
        <dbReference type="ARBA" id="ARBA00022763"/>
    </source>
</evidence>
<feature type="compositionally biased region" description="Polar residues" evidence="7">
    <location>
        <begin position="1"/>
        <end position="30"/>
    </location>
</feature>
<keyword evidence="4" id="KW-0143">Chaperone</keyword>